<protein>
    <submittedName>
        <fullName evidence="1">Similar to Fbxl21: F-box/LRR-repeat protein 21 (Ovis aries)</fullName>
    </submittedName>
</protein>
<evidence type="ECO:0000313" key="1">
    <source>
        <dbReference type="EMBL" id="CAG5103167.1"/>
    </source>
</evidence>
<organism evidence="1 2">
    <name type="scientific">Cotesia congregata</name>
    <name type="common">Parasitoid wasp</name>
    <name type="synonym">Apanteles congregatus</name>
    <dbReference type="NCBI Taxonomy" id="51543"/>
    <lineage>
        <taxon>Eukaryota</taxon>
        <taxon>Metazoa</taxon>
        <taxon>Ecdysozoa</taxon>
        <taxon>Arthropoda</taxon>
        <taxon>Hexapoda</taxon>
        <taxon>Insecta</taxon>
        <taxon>Pterygota</taxon>
        <taxon>Neoptera</taxon>
        <taxon>Endopterygota</taxon>
        <taxon>Hymenoptera</taxon>
        <taxon>Apocrita</taxon>
        <taxon>Ichneumonoidea</taxon>
        <taxon>Braconidae</taxon>
        <taxon>Microgastrinae</taxon>
        <taxon>Cotesia</taxon>
    </lineage>
</organism>
<dbReference type="Proteomes" id="UP000786811">
    <property type="component" value="Unassembled WGS sequence"/>
</dbReference>
<dbReference type="SUPFAM" id="SSF52047">
    <property type="entry name" value="RNI-like"/>
    <property type="match status" value="1"/>
</dbReference>
<evidence type="ECO:0000313" key="2">
    <source>
        <dbReference type="Proteomes" id="UP000786811"/>
    </source>
</evidence>
<sequence>MLSLTNSLSVSDNFSYLDITPFTKVQSSDELFFKSLRTDDISTSCTLQSVNTCENITNVEKLHLDDSTELLLKDIVKTISQYQFLQELSLSYSLLSDELLTALSCDDQINLKTMKIEVYPDEKPLPHISDKTWLTLENHLPDLNVVLTSYLSDEDNCNDFLITPIPVTHLFLSGSPPEITVGRISKCCTRLVELIISSYNFGLIDEPLIAAAKGCPKLSAISLGDCELTCSGLVEFVGICKERLQILLIWETSLMEDSNLNVDEAASQVSCLLGRPWIPESIPFW</sequence>
<comment type="caution">
    <text evidence="1">The sequence shown here is derived from an EMBL/GenBank/DDBJ whole genome shotgun (WGS) entry which is preliminary data.</text>
</comment>
<dbReference type="InterPro" id="IPR032675">
    <property type="entry name" value="LRR_dom_sf"/>
</dbReference>
<dbReference type="EMBL" id="CAJNRD030001123">
    <property type="protein sequence ID" value="CAG5103167.1"/>
    <property type="molecule type" value="Genomic_DNA"/>
</dbReference>
<reference evidence="1" key="1">
    <citation type="submission" date="2021-04" db="EMBL/GenBank/DDBJ databases">
        <authorList>
            <person name="Chebbi M.A.C M."/>
        </authorList>
    </citation>
    <scope>NUCLEOTIDE SEQUENCE</scope>
</reference>
<name>A0A8J2MXB3_COTCN</name>
<gene>
    <name evidence="1" type="ORF">HICCMSTLAB_LOCUS11374</name>
</gene>
<dbReference type="Gene3D" id="3.80.10.10">
    <property type="entry name" value="Ribonuclease Inhibitor"/>
    <property type="match status" value="1"/>
</dbReference>
<dbReference type="AlphaFoldDB" id="A0A8J2MXB3"/>
<keyword evidence="2" id="KW-1185">Reference proteome</keyword>
<proteinExistence type="predicted"/>
<accession>A0A8J2MXB3</accession>
<dbReference type="OrthoDB" id="9974792at2759"/>